<reference evidence="2 3" key="1">
    <citation type="submission" date="2016-10" db="EMBL/GenBank/DDBJ databases">
        <authorList>
            <person name="de Groot N.N."/>
        </authorList>
    </citation>
    <scope>NUCLEOTIDE SEQUENCE [LARGE SCALE GENOMIC DNA]</scope>
    <source>
        <strain evidence="2 3">D31d</strain>
    </source>
</reference>
<feature type="domain" description="AAA" evidence="1">
    <location>
        <begin position="45"/>
        <end position="168"/>
    </location>
</feature>
<dbReference type="InterPro" id="IPR027417">
    <property type="entry name" value="P-loop_NTPase"/>
</dbReference>
<dbReference type="Pfam" id="PF13173">
    <property type="entry name" value="AAA_14"/>
    <property type="match status" value="1"/>
</dbReference>
<name>A0A1H3ZRD6_XYLRU</name>
<proteinExistence type="predicted"/>
<organism evidence="2 3">
    <name type="scientific">Xylanibacter ruminicola</name>
    <name type="common">Prevotella ruminicola</name>
    <dbReference type="NCBI Taxonomy" id="839"/>
    <lineage>
        <taxon>Bacteria</taxon>
        <taxon>Pseudomonadati</taxon>
        <taxon>Bacteroidota</taxon>
        <taxon>Bacteroidia</taxon>
        <taxon>Bacteroidales</taxon>
        <taxon>Prevotellaceae</taxon>
        <taxon>Xylanibacter</taxon>
    </lineage>
</organism>
<dbReference type="EMBL" id="FNRF01000002">
    <property type="protein sequence ID" value="SEA25951.1"/>
    <property type="molecule type" value="Genomic_DNA"/>
</dbReference>
<sequence length="411" mass="48325">MHHFLKYKETNQAGMEAFFRTHRYLVEHVNAPVRRILMDEINWNDRMIGIKGTRGVGKTTFLLQYAKENFDVLDKQCLYINMNNFYFQGQGIASFAGKFYKQGGRVLLIDQVFKQPEWSSELRKCYDLYPNLKIVFTGSSVMRLKDENPELNGIVKSYNLRGFSFREFINLMTGNNFKPYTLEEILKDHEHIIKQILPKASPNKYFQDYIHHGFYPFFQEHRNYSENLLKTMNMMTEVDILLVKQIELKYLTKIKKLFYQIAEEGASKAPNVSKLAQDIETSRATVMNYIKNLTDARLLNMIYPVGQEFPKKPTKIMLHNSNLMYAIYPIQVDKQEAMETFFVNSLWKDHKVNSCSTRDANYVVDEKLKFRVIDAKATGKLRTSPDIIYARYNTEIGKENQIPLWLLGFLY</sequence>
<dbReference type="AlphaFoldDB" id="A0A1H3ZRD6"/>
<accession>A0A1H3ZRD6</accession>
<protein>
    <recommendedName>
        <fullName evidence="1">AAA domain-containing protein</fullName>
    </recommendedName>
</protein>
<dbReference type="InterPro" id="IPR041682">
    <property type="entry name" value="AAA_14"/>
</dbReference>
<gene>
    <name evidence="2" type="ORF">SAMN05216462_0883</name>
</gene>
<evidence type="ECO:0000313" key="3">
    <source>
        <dbReference type="Proteomes" id="UP000182257"/>
    </source>
</evidence>
<dbReference type="Proteomes" id="UP000182257">
    <property type="component" value="Unassembled WGS sequence"/>
</dbReference>
<evidence type="ECO:0000313" key="2">
    <source>
        <dbReference type="EMBL" id="SEA25951.1"/>
    </source>
</evidence>
<evidence type="ECO:0000259" key="1">
    <source>
        <dbReference type="Pfam" id="PF13173"/>
    </source>
</evidence>
<dbReference type="PANTHER" id="PTHR42990">
    <property type="entry name" value="ATPASE"/>
    <property type="match status" value="1"/>
</dbReference>
<dbReference type="SUPFAM" id="SSF52540">
    <property type="entry name" value="P-loop containing nucleoside triphosphate hydrolases"/>
    <property type="match status" value="1"/>
</dbReference>
<dbReference type="PANTHER" id="PTHR42990:SF1">
    <property type="entry name" value="AAA+ ATPASE DOMAIN-CONTAINING PROTEIN"/>
    <property type="match status" value="1"/>
</dbReference>